<reference evidence="1" key="1">
    <citation type="submission" date="2022-06" db="EMBL/GenBank/DDBJ databases">
        <title>Genome sequencing of Brevibacillus sp. BB3-R1.</title>
        <authorList>
            <person name="Heo J."/>
            <person name="Lee D."/>
            <person name="Won M."/>
            <person name="Han B.-H."/>
            <person name="Hong S.-B."/>
            <person name="Kwon S.-W."/>
        </authorList>
    </citation>
    <scope>NUCLEOTIDE SEQUENCE</scope>
    <source>
        <strain evidence="1">BB3-R1</strain>
    </source>
</reference>
<keyword evidence="1" id="KW-0449">Lipoprotein</keyword>
<organism evidence="1 2">
    <name type="scientific">Brevibacillus ruminantium</name>
    <dbReference type="NCBI Taxonomy" id="2950604"/>
    <lineage>
        <taxon>Bacteria</taxon>
        <taxon>Bacillati</taxon>
        <taxon>Bacillota</taxon>
        <taxon>Bacilli</taxon>
        <taxon>Bacillales</taxon>
        <taxon>Paenibacillaceae</taxon>
        <taxon>Brevibacillus</taxon>
    </lineage>
</organism>
<keyword evidence="2" id="KW-1185">Reference proteome</keyword>
<name>A0ABY4W9H7_9BACL</name>
<evidence type="ECO:0000313" key="1">
    <source>
        <dbReference type="EMBL" id="USG63823.1"/>
    </source>
</evidence>
<evidence type="ECO:0000313" key="2">
    <source>
        <dbReference type="Proteomes" id="UP001056500"/>
    </source>
</evidence>
<accession>A0ABY4W9H7</accession>
<dbReference type="Proteomes" id="UP001056500">
    <property type="component" value="Chromosome"/>
</dbReference>
<proteinExistence type="predicted"/>
<gene>
    <name evidence="1" type="ORF">NDK47_16800</name>
</gene>
<dbReference type="RefSeq" id="WP_251870902.1">
    <property type="nucleotide sequence ID" value="NZ_CP098755.1"/>
</dbReference>
<protein>
    <submittedName>
        <fullName evidence="1">YhcN/YlaJ family sporulation lipoprotein</fullName>
    </submittedName>
</protein>
<sequence length="207" mass="23026">MNRWKQAVSVLALLGICTAGCTPNKQQGSEDYHGPPAKFDAFGINLTSDNFGRDKGPAAMITQKNRHAREPHLIRALENRAERIPGVVDIKVLAYKDNLLIGVLPDGAPKQDTINPRPSVAYTPGKPVRIDNGHTDRLQQRVAGVMGTRLATETRYNIMFVSTNPAVYHRIADIHQRIVRGEKVQEEEFQTLLNDIGYTTKGFNLID</sequence>
<dbReference type="EMBL" id="CP098755">
    <property type="protein sequence ID" value="USG63823.1"/>
    <property type="molecule type" value="Genomic_DNA"/>
</dbReference>